<comment type="caution">
    <text evidence="1">The sequence shown here is derived from an EMBL/GenBank/DDBJ whole genome shotgun (WGS) entry which is preliminary data.</text>
</comment>
<protein>
    <submittedName>
        <fullName evidence="1">Glycine/D-amino acid oxidase-like deaminating enzyme</fullName>
    </submittedName>
</protein>
<reference evidence="1 2" key="1">
    <citation type="submission" date="2020-08" db="EMBL/GenBank/DDBJ databases">
        <title>Sequencing the genomes of 1000 actinobacteria strains.</title>
        <authorList>
            <person name="Klenk H.-P."/>
        </authorList>
    </citation>
    <scope>NUCLEOTIDE SEQUENCE [LARGE SCALE GENOMIC DNA]</scope>
    <source>
        <strain evidence="1 2">DSM 43150</strain>
    </source>
</reference>
<organism evidence="1 2">
    <name type="scientific">Actinoplanes lobatus</name>
    <dbReference type="NCBI Taxonomy" id="113568"/>
    <lineage>
        <taxon>Bacteria</taxon>
        <taxon>Bacillati</taxon>
        <taxon>Actinomycetota</taxon>
        <taxon>Actinomycetes</taxon>
        <taxon>Micromonosporales</taxon>
        <taxon>Micromonosporaceae</taxon>
        <taxon>Actinoplanes</taxon>
    </lineage>
</organism>
<name>A0A7W7HKF8_9ACTN</name>
<dbReference type="EMBL" id="JACHNC010000001">
    <property type="protein sequence ID" value="MBB4752196.1"/>
    <property type="molecule type" value="Genomic_DNA"/>
</dbReference>
<evidence type="ECO:0000313" key="1">
    <source>
        <dbReference type="EMBL" id="MBB4752196.1"/>
    </source>
</evidence>
<proteinExistence type="predicted"/>
<dbReference type="Proteomes" id="UP000590511">
    <property type="component" value="Unassembled WGS sequence"/>
</dbReference>
<evidence type="ECO:0000313" key="2">
    <source>
        <dbReference type="Proteomes" id="UP000590511"/>
    </source>
</evidence>
<dbReference type="AlphaFoldDB" id="A0A7W7HKF8"/>
<sequence>MVAAAWSGSGFKTAPAAAERVTRLVTSRLTEKAGG</sequence>
<accession>A0A7W7HKF8</accession>
<gene>
    <name evidence="1" type="ORF">BJ964_006357</name>
</gene>